<name>A0A834T2N6_9FABA</name>
<dbReference type="OrthoDB" id="1862401at2759"/>
<dbReference type="EMBL" id="JAAIUW010000010">
    <property type="protein sequence ID" value="KAF7813166.1"/>
    <property type="molecule type" value="Genomic_DNA"/>
</dbReference>
<reference evidence="2" key="1">
    <citation type="submission" date="2020-09" db="EMBL/GenBank/DDBJ databases">
        <title>Genome-Enabled Discovery of Anthraquinone Biosynthesis in Senna tora.</title>
        <authorList>
            <person name="Kang S.-H."/>
            <person name="Pandey R.P."/>
            <person name="Lee C.-M."/>
            <person name="Sim J.-S."/>
            <person name="Jeong J.-T."/>
            <person name="Choi B.-S."/>
            <person name="Jung M."/>
            <person name="Ginzburg D."/>
            <person name="Zhao K."/>
            <person name="Won S.Y."/>
            <person name="Oh T.-J."/>
            <person name="Yu Y."/>
            <person name="Kim N.-H."/>
            <person name="Lee O.R."/>
            <person name="Lee T.-H."/>
            <person name="Bashyal P."/>
            <person name="Kim T.-S."/>
            <person name="Lee W.-H."/>
            <person name="Kawkins C."/>
            <person name="Kim C.-K."/>
            <person name="Kim J.S."/>
            <person name="Ahn B.O."/>
            <person name="Rhee S.Y."/>
            <person name="Sohng J.K."/>
        </authorList>
    </citation>
    <scope>NUCLEOTIDE SEQUENCE</scope>
    <source>
        <tissue evidence="2">Leaf</tissue>
    </source>
</reference>
<comment type="caution">
    <text evidence="2">The sequence shown here is derived from an EMBL/GenBank/DDBJ whole genome shotgun (WGS) entry which is preliminary data.</text>
</comment>
<dbReference type="Gene3D" id="3.30.559.10">
    <property type="entry name" value="Chloramphenicol acetyltransferase-like domain"/>
    <property type="match status" value="1"/>
</dbReference>
<dbReference type="InterPro" id="IPR023213">
    <property type="entry name" value="CAT-like_dom_sf"/>
</dbReference>
<keyword evidence="2" id="KW-0808">Transferase</keyword>
<protein>
    <submittedName>
        <fullName evidence="2">Phenolic glucoside malonyltransferase 2-like</fullName>
    </submittedName>
</protein>
<organism evidence="2 3">
    <name type="scientific">Senna tora</name>
    <dbReference type="NCBI Taxonomy" id="362788"/>
    <lineage>
        <taxon>Eukaryota</taxon>
        <taxon>Viridiplantae</taxon>
        <taxon>Streptophyta</taxon>
        <taxon>Embryophyta</taxon>
        <taxon>Tracheophyta</taxon>
        <taxon>Spermatophyta</taxon>
        <taxon>Magnoliopsida</taxon>
        <taxon>eudicotyledons</taxon>
        <taxon>Gunneridae</taxon>
        <taxon>Pentapetalae</taxon>
        <taxon>rosids</taxon>
        <taxon>fabids</taxon>
        <taxon>Fabales</taxon>
        <taxon>Fabaceae</taxon>
        <taxon>Caesalpinioideae</taxon>
        <taxon>Cassia clade</taxon>
        <taxon>Senna</taxon>
    </lineage>
</organism>
<dbReference type="Pfam" id="PF13966">
    <property type="entry name" value="zf-RVT"/>
    <property type="match status" value="1"/>
</dbReference>
<dbReference type="InterPro" id="IPR026960">
    <property type="entry name" value="RVT-Znf"/>
</dbReference>
<sequence length="556" mass="63238">MMEKIESKLAGWKAKLLSQSARLTLLKSVLQSIPVYQLAVAPMPLKYANRIDAENILFLKGMMFLHRMNFIWRVVNDALPNLVNLKRHHMNVEDTCMLCNQYPETLEHVFLLCPFARAVWFASMLNLRTDVYNGVSMKIVFYCGYGRHNRMIQIPFRIFIFNSSVFTPFGIQEINSIWKENMDLLWQHHNMLMFYGSKVNRLLEDTASTTNQFSELKSIALLHNNANQEFNFFLLIVVRAILNGGRTTTKKHTEFPHHPTPVCLTKLVPARSDPKASVVKGGALQKRVRSFWLFRPNAIRQAITFPVDVSEVDVSEFIGQVPALKNQRSQKLALQAIWRPRIIPHNSAEIAFPAPKKKETKKPFSSFHIVLLDIRTHSIKYLEAEEIRREETHGRRRSSRSRIDLHRDVQVCDRVPGESGTNQARKIGFHNQCGLQISHEPSGSADVFRELHMVGDVCGRDEETAGGRRRVCERGEGDNRVVEEVQGRRCGDYGGEDGFGNDFGWGKPKKVDVVSIDKSGAFSLAESKKEKGGVEIGIVLEPPVIEAFALLYVKGI</sequence>
<evidence type="ECO:0000313" key="2">
    <source>
        <dbReference type="EMBL" id="KAF7813166.1"/>
    </source>
</evidence>
<gene>
    <name evidence="2" type="ORF">G2W53_034142</name>
</gene>
<accession>A0A834T2N6</accession>
<feature type="domain" description="Reverse transcriptase zinc-binding" evidence="1">
    <location>
        <begin position="54"/>
        <end position="120"/>
    </location>
</feature>
<evidence type="ECO:0000313" key="3">
    <source>
        <dbReference type="Proteomes" id="UP000634136"/>
    </source>
</evidence>
<proteinExistence type="predicted"/>
<dbReference type="Proteomes" id="UP000634136">
    <property type="component" value="Unassembled WGS sequence"/>
</dbReference>
<dbReference type="PANTHER" id="PTHR33116:SF78">
    <property type="entry name" value="OS12G0587133 PROTEIN"/>
    <property type="match status" value="1"/>
</dbReference>
<dbReference type="PANTHER" id="PTHR33116">
    <property type="entry name" value="REVERSE TRANSCRIPTASE ZINC-BINDING DOMAIN-CONTAINING PROTEIN-RELATED-RELATED"/>
    <property type="match status" value="1"/>
</dbReference>
<dbReference type="AlphaFoldDB" id="A0A834T2N6"/>
<keyword evidence="3" id="KW-1185">Reference proteome</keyword>
<evidence type="ECO:0000259" key="1">
    <source>
        <dbReference type="Pfam" id="PF13966"/>
    </source>
</evidence>
<dbReference type="GO" id="GO:0016740">
    <property type="term" value="F:transferase activity"/>
    <property type="evidence" value="ECO:0007669"/>
    <property type="project" value="UniProtKB-KW"/>
</dbReference>